<dbReference type="OMA" id="YFDHPQN"/>
<dbReference type="eggNOG" id="KOG2588">
    <property type="taxonomic scope" value="Eukaryota"/>
</dbReference>
<dbReference type="Pfam" id="PF00010">
    <property type="entry name" value="HLH"/>
    <property type="match status" value="1"/>
</dbReference>
<feature type="compositionally biased region" description="Low complexity" evidence="2">
    <location>
        <begin position="141"/>
        <end position="158"/>
    </location>
</feature>
<protein>
    <submittedName>
        <fullName evidence="4">Basic helix-loop-helix protein</fullName>
    </submittedName>
</protein>
<dbReference type="PANTHER" id="PTHR47336">
    <property type="entry name" value="TRANSCRIPTION FACTOR HMS1-RELATED"/>
    <property type="match status" value="1"/>
</dbReference>
<dbReference type="AlphaFoldDB" id="G2QMC4"/>
<proteinExistence type="predicted"/>
<feature type="compositionally biased region" description="Basic and acidic residues" evidence="2">
    <location>
        <begin position="168"/>
        <end position="181"/>
    </location>
</feature>
<evidence type="ECO:0000313" key="5">
    <source>
        <dbReference type="Proteomes" id="UP000007322"/>
    </source>
</evidence>
<feature type="region of interest" description="Disordered" evidence="2">
    <location>
        <begin position="122"/>
        <end position="249"/>
    </location>
</feature>
<feature type="coiled-coil region" evidence="1">
    <location>
        <begin position="326"/>
        <end position="353"/>
    </location>
</feature>
<evidence type="ECO:0000256" key="2">
    <source>
        <dbReference type="SAM" id="MobiDB-lite"/>
    </source>
</evidence>
<feature type="domain" description="BHLH" evidence="3">
    <location>
        <begin position="243"/>
        <end position="336"/>
    </location>
</feature>
<gene>
    <name evidence="4" type="ORF">MYCTH_110028</name>
</gene>
<dbReference type="PROSITE" id="PS50888">
    <property type="entry name" value="BHLH"/>
    <property type="match status" value="1"/>
</dbReference>
<dbReference type="InParanoid" id="G2QMC4"/>
<dbReference type="GeneID" id="11514642"/>
<accession>G2QMC4</accession>
<dbReference type="OrthoDB" id="2133190at2759"/>
<name>G2QMC4_THET4</name>
<dbReference type="Gene3D" id="4.10.280.10">
    <property type="entry name" value="Helix-loop-helix DNA-binding domain"/>
    <property type="match status" value="1"/>
</dbReference>
<organism evidence="4 5">
    <name type="scientific">Thermothelomyces thermophilus (strain ATCC 42464 / BCRC 31852 / DSM 1799)</name>
    <name type="common">Sporotrichum thermophile</name>
    <dbReference type="NCBI Taxonomy" id="573729"/>
    <lineage>
        <taxon>Eukaryota</taxon>
        <taxon>Fungi</taxon>
        <taxon>Dikarya</taxon>
        <taxon>Ascomycota</taxon>
        <taxon>Pezizomycotina</taxon>
        <taxon>Sordariomycetes</taxon>
        <taxon>Sordariomycetidae</taxon>
        <taxon>Sordariales</taxon>
        <taxon>Chaetomiaceae</taxon>
        <taxon>Thermothelomyces</taxon>
    </lineage>
</organism>
<dbReference type="SUPFAM" id="SSF47459">
    <property type="entry name" value="HLH, helix-loop-helix DNA-binding domain"/>
    <property type="match status" value="1"/>
</dbReference>
<evidence type="ECO:0000256" key="1">
    <source>
        <dbReference type="SAM" id="Coils"/>
    </source>
</evidence>
<dbReference type="PANTHER" id="PTHR47336:SF2">
    <property type="entry name" value="TRANSCRIPTION FACTOR HMS1-RELATED"/>
    <property type="match status" value="1"/>
</dbReference>
<feature type="compositionally biased region" description="Low complexity" evidence="2">
    <location>
        <begin position="198"/>
        <end position="225"/>
    </location>
</feature>
<evidence type="ECO:0000259" key="3">
    <source>
        <dbReference type="PROSITE" id="PS50888"/>
    </source>
</evidence>
<dbReference type="EMBL" id="CP003007">
    <property type="protein sequence ID" value="AEO61104.1"/>
    <property type="molecule type" value="Genomic_DNA"/>
</dbReference>
<dbReference type="STRING" id="573729.G2QMC4"/>
<keyword evidence="5" id="KW-1185">Reference proteome</keyword>
<feature type="compositionally biased region" description="Low complexity" evidence="2">
    <location>
        <begin position="275"/>
        <end position="305"/>
    </location>
</feature>
<dbReference type="HOGENOM" id="CLU_053009_0_0_1"/>
<feature type="region of interest" description="Disordered" evidence="2">
    <location>
        <begin position="275"/>
        <end position="317"/>
    </location>
</feature>
<keyword evidence="1" id="KW-0175">Coiled coil</keyword>
<dbReference type="InterPro" id="IPR036638">
    <property type="entry name" value="HLH_DNA-bd_sf"/>
</dbReference>
<feature type="compositionally biased region" description="Gly residues" evidence="2">
    <location>
        <begin position="306"/>
        <end position="316"/>
    </location>
</feature>
<dbReference type="KEGG" id="mtm:MYCTH_110028"/>
<dbReference type="RefSeq" id="XP_003666349.1">
    <property type="nucleotide sequence ID" value="XM_003666301.1"/>
</dbReference>
<sequence>MSVKPTDSSTTIDPYAVSFDSSYLQTFPEFSPVSVFSTEDFGADFTSDSATSPLSPLSPALSASSFGFPSTDSWPAWDGVELSPEPENLFGCQTVSLCPQPSSASLSPAINPLDLSLSAVDASTPIPEMPPIMQGSIPDPQQQQHRQQQQQQEQQQQQLPSSLPSIPETDRLATKRYPSRESRRKPSTGALSDSKVPTTRSTTAAATATTTATTARRASTTASTAKTKHGSSNSTGTTPALGPKKSTHNMIEKRYRTNLNDKIARLRDAVPSLRQLAQRAAAASEESGPASDEDGMGTTTTTTQHGGSGGGGGGPGAAKLNKATILARATEYILQLERRNRGLEAENGALRGRMEGLEVLLMGRAAAAAGRGRVVTGWE</sequence>
<evidence type="ECO:0000313" key="4">
    <source>
        <dbReference type="EMBL" id="AEO61104.1"/>
    </source>
</evidence>
<reference evidence="4 5" key="1">
    <citation type="journal article" date="2011" name="Nat. Biotechnol.">
        <title>Comparative genomic analysis of the thermophilic biomass-degrading fungi Myceliophthora thermophila and Thielavia terrestris.</title>
        <authorList>
            <person name="Berka R.M."/>
            <person name="Grigoriev I.V."/>
            <person name="Otillar R."/>
            <person name="Salamov A."/>
            <person name="Grimwood J."/>
            <person name="Reid I."/>
            <person name="Ishmael N."/>
            <person name="John T."/>
            <person name="Darmond C."/>
            <person name="Moisan M.-C."/>
            <person name="Henrissat B."/>
            <person name="Coutinho P.M."/>
            <person name="Lombard V."/>
            <person name="Natvig D.O."/>
            <person name="Lindquist E."/>
            <person name="Schmutz J."/>
            <person name="Lucas S."/>
            <person name="Harris P."/>
            <person name="Powlowski J."/>
            <person name="Bellemare A."/>
            <person name="Taylor D."/>
            <person name="Butler G."/>
            <person name="de Vries R.P."/>
            <person name="Allijn I.E."/>
            <person name="van den Brink J."/>
            <person name="Ushinsky S."/>
            <person name="Storms R."/>
            <person name="Powell A.J."/>
            <person name="Paulsen I.T."/>
            <person name="Elbourne L.D.H."/>
            <person name="Baker S.E."/>
            <person name="Magnuson J."/>
            <person name="LaBoissiere S."/>
            <person name="Clutterbuck A.J."/>
            <person name="Martinez D."/>
            <person name="Wogulis M."/>
            <person name="de Leon A.L."/>
            <person name="Rey M.W."/>
            <person name="Tsang A."/>
        </authorList>
    </citation>
    <scope>NUCLEOTIDE SEQUENCE [LARGE SCALE GENOMIC DNA]</scope>
    <source>
        <strain evidence="5">ATCC 42464 / BCRC 31852 / DSM 1799</strain>
    </source>
</reference>
<dbReference type="GO" id="GO:0046983">
    <property type="term" value="F:protein dimerization activity"/>
    <property type="evidence" value="ECO:0007669"/>
    <property type="project" value="InterPro"/>
</dbReference>
<dbReference type="InterPro" id="IPR011598">
    <property type="entry name" value="bHLH_dom"/>
</dbReference>
<dbReference type="SMART" id="SM00353">
    <property type="entry name" value="HLH"/>
    <property type="match status" value="1"/>
</dbReference>
<dbReference type="VEuPathDB" id="FungiDB:MYCTH_110028"/>
<dbReference type="InterPro" id="IPR052099">
    <property type="entry name" value="Regulatory_TF_Diverse"/>
</dbReference>
<dbReference type="Proteomes" id="UP000007322">
    <property type="component" value="Chromosome 6"/>
</dbReference>